<dbReference type="Pfam" id="PF19457">
    <property type="entry name" value="DUF5994"/>
    <property type="match status" value="1"/>
</dbReference>
<sequence>MNPRVGPPDLMGLVPGSAQRAQRLRLAHTRGNEELLDGGWWPYSLDPAEELPGLVMAVDEIHGPVVGVVLGADGWHPQPVALHVGGRWIGIDYFASQPASLLTALCTGGRRVDLLVVAPQTSWELAAKAMLQAAQTGNRVTAPHIMPDVEQAAASLR</sequence>
<gene>
    <name evidence="1" type="ORF">Cba03nite_74680</name>
</gene>
<dbReference type="RefSeq" id="WP_203756888.1">
    <property type="nucleotide sequence ID" value="NZ_BONF01000059.1"/>
</dbReference>
<dbReference type="AlphaFoldDB" id="A0A8J3JYN8"/>
<protein>
    <submittedName>
        <fullName evidence="1">Uncharacterized protein</fullName>
    </submittedName>
</protein>
<evidence type="ECO:0000313" key="2">
    <source>
        <dbReference type="Proteomes" id="UP000601223"/>
    </source>
</evidence>
<comment type="caution">
    <text evidence="1">The sequence shown here is derived from an EMBL/GenBank/DDBJ whole genome shotgun (WGS) entry which is preliminary data.</text>
</comment>
<dbReference type="EMBL" id="BONF01000059">
    <property type="protein sequence ID" value="GIF86119.1"/>
    <property type="molecule type" value="Genomic_DNA"/>
</dbReference>
<name>A0A8J3JYN8_9ACTN</name>
<dbReference type="Proteomes" id="UP000601223">
    <property type="component" value="Unassembled WGS sequence"/>
</dbReference>
<evidence type="ECO:0000313" key="1">
    <source>
        <dbReference type="EMBL" id="GIF86119.1"/>
    </source>
</evidence>
<accession>A0A8J3JYN8</accession>
<keyword evidence="2" id="KW-1185">Reference proteome</keyword>
<reference evidence="1 2" key="1">
    <citation type="submission" date="2021-01" db="EMBL/GenBank/DDBJ databases">
        <title>Whole genome shotgun sequence of Catellatospora bangladeshensis NBRC 107357.</title>
        <authorList>
            <person name="Komaki H."/>
            <person name="Tamura T."/>
        </authorList>
    </citation>
    <scope>NUCLEOTIDE SEQUENCE [LARGE SCALE GENOMIC DNA]</scope>
    <source>
        <strain evidence="1 2">NBRC 107357</strain>
    </source>
</reference>
<proteinExistence type="predicted"/>
<organism evidence="1 2">
    <name type="scientific">Catellatospora bangladeshensis</name>
    <dbReference type="NCBI Taxonomy" id="310355"/>
    <lineage>
        <taxon>Bacteria</taxon>
        <taxon>Bacillati</taxon>
        <taxon>Actinomycetota</taxon>
        <taxon>Actinomycetes</taxon>
        <taxon>Micromonosporales</taxon>
        <taxon>Micromonosporaceae</taxon>
        <taxon>Catellatospora</taxon>
    </lineage>
</organism>
<dbReference type="InterPro" id="IPR046036">
    <property type="entry name" value="DUF5994"/>
</dbReference>